<dbReference type="AlphaFoldDB" id="A0AAW0UD87"/>
<sequence length="702" mass="78246">MGPRGLALCPQLPPSLWVIQSLTLLSVLQPPPYSVALTTQMSAHPQIQYYYEGAEPLGPYPEVRYNTSAGLSLQPAIPVPPEAQPQENHSWGTVTDREAVFRRFWDIGDFGKQNAHLAQSVVMVPSGGGSNDKRRVDTSLDERLLRTVRRFYYVKLQEGQNQVRVCKSQFLRLHGVSNGRLDRVLQALHCEQPHALQDRRGQHAPSNKTAQEDLELVAQHILKLQQQKAGTSGETVTQEVTEKEISVKKMHELYQQWCEEQGRTPVSLWVYRQVKSRLTPQQEEGNPKVGRMKNSLPAKNLLMPQPSRNEDGTFGYQEIQEAVLGPGDTTAIMYKHASVSTTLSQPAAASTSITRIISSTTSSKPASTSTTNSATITTSVITCSVITGVNFTPTAITVTAANFIPITITVTAATTTTTTSTPAVTPTTPITTITTVEPLQQRRRRKQRQGILGSSTMSREQRKACRNRGEAYITSTGKLCGRKVYQDEPCECRHRCIPALGTPETRRQVFDSFWGLASFTRQNAYISRMVTLAPLNQRRTSTTLSRTYSRVYSVLLEDGNEVVQVCKLAFLRLHGVSNGRVDRVLQAVACQSPFALKDRRGCHSPINKTQEEDVSYALSHMSTFSLDDSGQSDRCSLPQNLNVGKMYSLYRDQCALEGRKPVGSFVYRKILKERFNCHIKMSSNKTPEKDLSFPGRERTNLH</sequence>
<dbReference type="Proteomes" id="UP001487740">
    <property type="component" value="Unassembled WGS sequence"/>
</dbReference>
<keyword evidence="3" id="KW-1185">Reference proteome</keyword>
<evidence type="ECO:0000313" key="2">
    <source>
        <dbReference type="EMBL" id="KAK8398089.1"/>
    </source>
</evidence>
<reference evidence="2 3" key="1">
    <citation type="submission" date="2023-03" db="EMBL/GenBank/DDBJ databases">
        <title>High-quality genome of Scylla paramamosain provides insights in environmental adaptation.</title>
        <authorList>
            <person name="Zhang L."/>
        </authorList>
    </citation>
    <scope>NUCLEOTIDE SEQUENCE [LARGE SCALE GENOMIC DNA]</scope>
    <source>
        <strain evidence="2">LZ_2023a</strain>
        <tissue evidence="2">Muscle</tissue>
    </source>
</reference>
<accession>A0AAW0UD87</accession>
<dbReference type="EMBL" id="JARAKH010000012">
    <property type="protein sequence ID" value="KAK8398089.1"/>
    <property type="molecule type" value="Genomic_DNA"/>
</dbReference>
<comment type="caution">
    <text evidence="2">The sequence shown here is derived from an EMBL/GenBank/DDBJ whole genome shotgun (WGS) entry which is preliminary data.</text>
</comment>
<evidence type="ECO:0000313" key="3">
    <source>
        <dbReference type="Proteomes" id="UP001487740"/>
    </source>
</evidence>
<name>A0AAW0UD87_SCYPA</name>
<organism evidence="2 3">
    <name type="scientific">Scylla paramamosain</name>
    <name type="common">Mud crab</name>
    <dbReference type="NCBI Taxonomy" id="85552"/>
    <lineage>
        <taxon>Eukaryota</taxon>
        <taxon>Metazoa</taxon>
        <taxon>Ecdysozoa</taxon>
        <taxon>Arthropoda</taxon>
        <taxon>Crustacea</taxon>
        <taxon>Multicrustacea</taxon>
        <taxon>Malacostraca</taxon>
        <taxon>Eumalacostraca</taxon>
        <taxon>Eucarida</taxon>
        <taxon>Decapoda</taxon>
        <taxon>Pleocyemata</taxon>
        <taxon>Brachyura</taxon>
        <taxon>Eubrachyura</taxon>
        <taxon>Portunoidea</taxon>
        <taxon>Portunidae</taxon>
        <taxon>Portuninae</taxon>
        <taxon>Scylla</taxon>
    </lineage>
</organism>
<dbReference type="PANTHER" id="PTHR10773:SF19">
    <property type="match status" value="1"/>
</dbReference>
<protein>
    <submittedName>
        <fullName evidence="2">Uncharacterized protein</fullName>
    </submittedName>
</protein>
<evidence type="ECO:0000256" key="1">
    <source>
        <dbReference type="SAM" id="MobiDB-lite"/>
    </source>
</evidence>
<dbReference type="PANTHER" id="PTHR10773">
    <property type="entry name" value="DNA-DIRECTED RNA POLYMERASES I, II, AND III SUBUNIT RPABC2"/>
    <property type="match status" value="1"/>
</dbReference>
<gene>
    <name evidence="2" type="ORF">O3P69_003778</name>
</gene>
<feature type="region of interest" description="Disordered" evidence="1">
    <location>
        <begin position="441"/>
        <end position="463"/>
    </location>
</feature>
<proteinExistence type="predicted"/>